<feature type="transmembrane region" description="Helical" evidence="1">
    <location>
        <begin position="22"/>
        <end position="41"/>
    </location>
</feature>
<dbReference type="RefSeq" id="WP_343770823.1">
    <property type="nucleotide sequence ID" value="NZ_BAAACF010000006.1"/>
</dbReference>
<evidence type="ECO:0000313" key="3">
    <source>
        <dbReference type="Proteomes" id="UP001500339"/>
    </source>
</evidence>
<protein>
    <submittedName>
        <fullName evidence="2">DUF401 family protein</fullName>
    </submittedName>
</protein>
<dbReference type="InterPro" id="IPR007294">
    <property type="entry name" value="DUF401"/>
</dbReference>
<proteinExistence type="predicted"/>
<evidence type="ECO:0000313" key="2">
    <source>
        <dbReference type="EMBL" id="GAA0729252.1"/>
    </source>
</evidence>
<dbReference type="EMBL" id="BAAACF010000006">
    <property type="protein sequence ID" value="GAA0729252.1"/>
    <property type="molecule type" value="Genomic_DNA"/>
</dbReference>
<feature type="transmembrane region" description="Helical" evidence="1">
    <location>
        <begin position="101"/>
        <end position="122"/>
    </location>
</feature>
<keyword evidence="1" id="KW-0812">Transmembrane</keyword>
<evidence type="ECO:0000256" key="1">
    <source>
        <dbReference type="SAM" id="Phobius"/>
    </source>
</evidence>
<feature type="transmembrane region" description="Helical" evidence="1">
    <location>
        <begin position="342"/>
        <end position="368"/>
    </location>
</feature>
<feature type="transmembrane region" description="Helical" evidence="1">
    <location>
        <begin position="303"/>
        <end position="330"/>
    </location>
</feature>
<dbReference type="Pfam" id="PF04165">
    <property type="entry name" value="DUF401"/>
    <property type="match status" value="1"/>
</dbReference>
<dbReference type="PANTHER" id="PTHR39556:SF1">
    <property type="entry name" value="PROTEIN, PUTATIVE-RELATED"/>
    <property type="match status" value="1"/>
</dbReference>
<keyword evidence="1" id="KW-1133">Transmembrane helix</keyword>
<feature type="transmembrane region" description="Helical" evidence="1">
    <location>
        <begin position="53"/>
        <end position="71"/>
    </location>
</feature>
<name>A0ABN1J5A3_9CLOT</name>
<sequence>MDAIKLVAIFALIIVLIKIKKTLSFSIFCGAIATSILYNVGFIKTINVTFKSITSWSTISILLIFYMITFLQRMLEKRGHLDLAQKSLNGLFNNRRINASIASFFIGLLPSAGAVFICGSMVDSACGDYLTREEKTFVTSYYRHIPESFMPTYTTIILGTQLSGIPVSSFIIAMIPVVLFLFVLGYLFYLRKIPKETGQEKSASRSKDLLNLILSLWTIALTIILILVFNLPVYTATLISIVLSIFINKFKFKELKPMFISAFEYKIMTSSIVVMIFKDIITATGVIETLPGMFQKLPIPTPIVFALIFFFGTIISGATAMVALCLPLALAAIPNGGLPLMVLLMSISYAAMQISPTHICLTLVVEYFKTSMVDLLKRTTPVISTFCVFVIGYYLLLNFWFY</sequence>
<feature type="transmembrane region" description="Helical" evidence="1">
    <location>
        <begin position="167"/>
        <end position="189"/>
    </location>
</feature>
<keyword evidence="1" id="KW-0472">Membrane</keyword>
<comment type="caution">
    <text evidence="2">The sequence shown here is derived from an EMBL/GenBank/DDBJ whole genome shotgun (WGS) entry which is preliminary data.</text>
</comment>
<gene>
    <name evidence="2" type="ORF">GCM10008905_29020</name>
</gene>
<accession>A0ABN1J5A3</accession>
<feature type="transmembrane region" description="Helical" evidence="1">
    <location>
        <begin position="380"/>
        <end position="401"/>
    </location>
</feature>
<keyword evidence="3" id="KW-1185">Reference proteome</keyword>
<reference evidence="2 3" key="1">
    <citation type="journal article" date="2019" name="Int. J. Syst. Evol. Microbiol.">
        <title>The Global Catalogue of Microorganisms (GCM) 10K type strain sequencing project: providing services to taxonomists for standard genome sequencing and annotation.</title>
        <authorList>
            <consortium name="The Broad Institute Genomics Platform"/>
            <consortium name="The Broad Institute Genome Sequencing Center for Infectious Disease"/>
            <person name="Wu L."/>
            <person name="Ma J."/>
        </authorList>
    </citation>
    <scope>NUCLEOTIDE SEQUENCE [LARGE SCALE GENOMIC DNA]</scope>
    <source>
        <strain evidence="2 3">JCM 1405</strain>
    </source>
</reference>
<feature type="transmembrane region" description="Helical" evidence="1">
    <location>
        <begin position="233"/>
        <end position="250"/>
    </location>
</feature>
<feature type="transmembrane region" description="Helical" evidence="1">
    <location>
        <begin position="209"/>
        <end position="227"/>
    </location>
</feature>
<dbReference type="PANTHER" id="PTHR39556">
    <property type="entry name" value="PROTEIN, PUTATIVE-RELATED"/>
    <property type="match status" value="1"/>
</dbReference>
<dbReference type="Proteomes" id="UP001500339">
    <property type="component" value="Unassembled WGS sequence"/>
</dbReference>
<organism evidence="2 3">
    <name type="scientific">Clostridium malenominatum</name>
    <dbReference type="NCBI Taxonomy" id="1539"/>
    <lineage>
        <taxon>Bacteria</taxon>
        <taxon>Bacillati</taxon>
        <taxon>Bacillota</taxon>
        <taxon>Clostridia</taxon>
        <taxon>Eubacteriales</taxon>
        <taxon>Clostridiaceae</taxon>
        <taxon>Clostridium</taxon>
    </lineage>
</organism>